<comment type="caution">
    <text evidence="14">The sequence shown here is derived from an EMBL/GenBank/DDBJ whole genome shotgun (WGS) entry which is preliminary data.</text>
</comment>
<dbReference type="PANTHER" id="PTHR43311">
    <property type="entry name" value="GLUTAMATE--TRNA LIGASE"/>
    <property type="match status" value="1"/>
</dbReference>
<keyword evidence="7 11" id="KW-0648">Protein biosynthesis</keyword>
<evidence type="ECO:0000256" key="6">
    <source>
        <dbReference type="ARBA" id="ARBA00022840"/>
    </source>
</evidence>
<evidence type="ECO:0000256" key="7">
    <source>
        <dbReference type="ARBA" id="ARBA00022917"/>
    </source>
</evidence>
<dbReference type="Gene3D" id="3.40.50.620">
    <property type="entry name" value="HUPs"/>
    <property type="match status" value="1"/>
</dbReference>
<dbReference type="EMBL" id="JAAAJA010000110">
    <property type="protein sequence ID" value="KAG0261953.1"/>
    <property type="molecule type" value="Genomic_DNA"/>
</dbReference>
<evidence type="ECO:0000256" key="11">
    <source>
        <dbReference type="RuleBase" id="RU363037"/>
    </source>
</evidence>
<feature type="domain" description="Glutamyl/glutaminyl-tRNA synthetase class Ib catalytic" evidence="12">
    <location>
        <begin position="198"/>
        <end position="512"/>
    </location>
</feature>
<dbReference type="InterPro" id="IPR045462">
    <property type="entry name" value="aa-tRNA-synth_I_cd-bd"/>
</dbReference>
<dbReference type="SUPFAM" id="SSF52374">
    <property type="entry name" value="Nucleotidylyl transferase"/>
    <property type="match status" value="1"/>
</dbReference>
<protein>
    <recommendedName>
        <fullName evidence="10">Glutamate--tRNA ligase, mitochondrial</fullName>
        <ecNumber evidence="3">6.1.1.17</ecNumber>
    </recommendedName>
    <alternativeName>
        <fullName evidence="9">Glutamyl-tRNA synthetase</fullName>
    </alternativeName>
</protein>
<evidence type="ECO:0000256" key="10">
    <source>
        <dbReference type="ARBA" id="ARBA00072917"/>
    </source>
</evidence>
<evidence type="ECO:0000256" key="3">
    <source>
        <dbReference type="ARBA" id="ARBA00012835"/>
    </source>
</evidence>
<proteinExistence type="inferred from homology"/>
<keyword evidence="6 11" id="KW-0067">ATP-binding</keyword>
<accession>A0A9P6Q6V2</accession>
<evidence type="ECO:0000256" key="4">
    <source>
        <dbReference type="ARBA" id="ARBA00022598"/>
    </source>
</evidence>
<name>A0A9P6Q6V2_9FUNG</name>
<gene>
    <name evidence="14" type="primary">EARS2</name>
    <name evidence="14" type="ORF">BG011_000502</name>
</gene>
<evidence type="ECO:0000313" key="14">
    <source>
        <dbReference type="EMBL" id="KAG0261953.1"/>
    </source>
</evidence>
<dbReference type="HAMAP" id="MF_00022">
    <property type="entry name" value="Glu_tRNA_synth_type1"/>
    <property type="match status" value="1"/>
</dbReference>
<feature type="domain" description="Aminoacyl-tRNA synthetase class I anticodon-binding" evidence="13">
    <location>
        <begin position="531"/>
        <end position="680"/>
    </location>
</feature>
<evidence type="ECO:0000256" key="1">
    <source>
        <dbReference type="ARBA" id="ARBA00004173"/>
    </source>
</evidence>
<keyword evidence="15" id="KW-1185">Reference proteome</keyword>
<dbReference type="InterPro" id="IPR049940">
    <property type="entry name" value="GluQ/Sye"/>
</dbReference>
<reference evidence="14" key="1">
    <citation type="journal article" date="2020" name="Fungal Divers.">
        <title>Resolving the Mortierellaceae phylogeny through synthesis of multi-gene phylogenetics and phylogenomics.</title>
        <authorList>
            <person name="Vandepol N."/>
            <person name="Liber J."/>
            <person name="Desiro A."/>
            <person name="Na H."/>
            <person name="Kennedy M."/>
            <person name="Barry K."/>
            <person name="Grigoriev I.V."/>
            <person name="Miller A.N."/>
            <person name="O'Donnell K."/>
            <person name="Stajich J.E."/>
            <person name="Bonito G."/>
        </authorList>
    </citation>
    <scope>NUCLEOTIDE SEQUENCE</scope>
    <source>
        <strain evidence="14">KOD948</strain>
    </source>
</reference>
<dbReference type="Pfam" id="PF00749">
    <property type="entry name" value="tRNA-synt_1c"/>
    <property type="match status" value="1"/>
</dbReference>
<dbReference type="GO" id="GO:0004818">
    <property type="term" value="F:glutamate-tRNA ligase activity"/>
    <property type="evidence" value="ECO:0007669"/>
    <property type="project" value="UniProtKB-EC"/>
</dbReference>
<comment type="similarity">
    <text evidence="2">Belongs to the class-I aminoacyl-tRNA synthetase family. Glutamate--tRNA ligase type 1 subfamily.</text>
</comment>
<dbReference type="GO" id="GO:0006424">
    <property type="term" value="P:glutamyl-tRNA aminoacylation"/>
    <property type="evidence" value="ECO:0007669"/>
    <property type="project" value="InterPro"/>
</dbReference>
<dbReference type="Pfam" id="PF19269">
    <property type="entry name" value="Anticodon_2"/>
    <property type="match status" value="1"/>
</dbReference>
<dbReference type="Gene3D" id="1.10.10.350">
    <property type="match status" value="1"/>
</dbReference>
<dbReference type="SUPFAM" id="SSF48163">
    <property type="entry name" value="An anticodon-binding domain of class I aminoacyl-tRNA synthetases"/>
    <property type="match status" value="1"/>
</dbReference>
<keyword evidence="4 11" id="KW-0436">Ligase</keyword>
<evidence type="ECO:0000259" key="13">
    <source>
        <dbReference type="Pfam" id="PF19269"/>
    </source>
</evidence>
<dbReference type="InterPro" id="IPR020058">
    <property type="entry name" value="Glu/Gln-tRNA-synth_Ib_cat-dom"/>
</dbReference>
<dbReference type="AlphaFoldDB" id="A0A9P6Q6V2"/>
<dbReference type="InterPro" id="IPR014729">
    <property type="entry name" value="Rossmann-like_a/b/a_fold"/>
</dbReference>
<dbReference type="InterPro" id="IPR020751">
    <property type="entry name" value="aa-tRNA-synth_I_codon-bd_sub2"/>
</dbReference>
<dbReference type="InterPro" id="IPR000924">
    <property type="entry name" value="Glu/Gln-tRNA-synth"/>
</dbReference>
<evidence type="ECO:0000259" key="12">
    <source>
        <dbReference type="Pfam" id="PF00749"/>
    </source>
</evidence>
<keyword evidence="5 11" id="KW-0547">Nucleotide-binding</keyword>
<dbReference type="GO" id="GO:0005524">
    <property type="term" value="F:ATP binding"/>
    <property type="evidence" value="ECO:0007669"/>
    <property type="project" value="UniProtKB-KW"/>
</dbReference>
<dbReference type="PANTHER" id="PTHR43311:SF2">
    <property type="entry name" value="GLUTAMATE--TRNA LIGASE, MITOCHONDRIAL-RELATED"/>
    <property type="match status" value="1"/>
</dbReference>
<dbReference type="PROSITE" id="PS00178">
    <property type="entry name" value="AA_TRNA_LIGASE_I"/>
    <property type="match status" value="1"/>
</dbReference>
<dbReference type="PROSITE" id="PS51257">
    <property type="entry name" value="PROKAR_LIPOPROTEIN"/>
    <property type="match status" value="1"/>
</dbReference>
<dbReference type="InterPro" id="IPR004527">
    <property type="entry name" value="Glu-tRNA-ligase_bac/mito"/>
</dbReference>
<evidence type="ECO:0000256" key="8">
    <source>
        <dbReference type="ARBA" id="ARBA00023146"/>
    </source>
</evidence>
<keyword evidence="8 11" id="KW-0030">Aminoacyl-tRNA synthetase</keyword>
<evidence type="ECO:0000256" key="5">
    <source>
        <dbReference type="ARBA" id="ARBA00022741"/>
    </source>
</evidence>
<organism evidence="14 15">
    <name type="scientific">Mortierella polycephala</name>
    <dbReference type="NCBI Taxonomy" id="41804"/>
    <lineage>
        <taxon>Eukaryota</taxon>
        <taxon>Fungi</taxon>
        <taxon>Fungi incertae sedis</taxon>
        <taxon>Mucoromycota</taxon>
        <taxon>Mortierellomycotina</taxon>
        <taxon>Mortierellomycetes</taxon>
        <taxon>Mortierellales</taxon>
        <taxon>Mortierellaceae</taxon>
        <taxon>Mortierella</taxon>
    </lineage>
</organism>
<dbReference type="OrthoDB" id="428822at2759"/>
<dbReference type="GO" id="GO:0008270">
    <property type="term" value="F:zinc ion binding"/>
    <property type="evidence" value="ECO:0007669"/>
    <property type="project" value="InterPro"/>
</dbReference>
<dbReference type="GO" id="GO:0005739">
    <property type="term" value="C:mitochondrion"/>
    <property type="evidence" value="ECO:0007669"/>
    <property type="project" value="UniProtKB-SubCell"/>
</dbReference>
<dbReference type="GO" id="GO:0000049">
    <property type="term" value="F:tRNA binding"/>
    <property type="evidence" value="ECO:0007669"/>
    <property type="project" value="InterPro"/>
</dbReference>
<comment type="subcellular location">
    <subcellularLocation>
        <location evidence="1">Mitochondrion</location>
    </subcellularLocation>
</comment>
<dbReference type="InterPro" id="IPR008925">
    <property type="entry name" value="aa_tRNA-synth_I_cd-bd_sf"/>
</dbReference>
<dbReference type="InterPro" id="IPR033910">
    <property type="entry name" value="GluRS_core"/>
</dbReference>
<sequence>MPRSHCCLMSLGSVFGCRCDSSKASRIFCRITLCPGFVYMTDKLPTRHKDRYNERASASVGLKFSGRGLGGGPSVRGNVAATFNGIRGIWDLSIMCGESKIVKQDFQRSAHIFIFQQSSPIQLRKYLEFPFRDQNQFNPAMLSQWNRLLTGTRITCRPQLRNVNRTLLPSAYSHRHSNFQKTFSSSVAAQGGTAQNTRVRFAPSPTGYLHLGGLRTALYNYLLARQEGGKCILRIEDTDQARYVPGAVESLTKAMGWAGLKFDEGPGIGGPHEPYHQSKRLDIYRKHADTLIEYDHAYRCFCTPERLSLVRLEAQKTGRTASYDRKCAMLTKQDSQERADKGESFVVRMKVPGGKTIIQDEVHGKVEFMNKEVDDSVLMKSDGYPTYHLANVVDDHIMGITHVIRGQEWLPSAPKHVILYKMFGWDTPKFAHVPLLLNPDKTKLSKRSGDVNVEDYRDRGYFPEAVVNFVALLGWHPGSTEEIFDMEGLTKAFSLKNIQQSNAVVLRDKLDWINKMHLLRRAETKEGLLEMAAMVRPKIEADLGLLSKEHSDDYIGRVIDTLKERIKNVYDVPALCGYYFKTPTYDSAESVAYRSKVSDETLRKVLPTALEHLKTESNAELSNEDAKQVLKAIANEHQLKLPVVMNALRYTVSGVKVGAGVPETLATLGRSCVVDRIERVLASATQ</sequence>
<dbReference type="InterPro" id="IPR001412">
    <property type="entry name" value="aa-tRNA-synth_I_CS"/>
</dbReference>
<evidence type="ECO:0000256" key="9">
    <source>
        <dbReference type="ARBA" id="ARBA00030865"/>
    </source>
</evidence>
<dbReference type="PRINTS" id="PR00987">
    <property type="entry name" value="TRNASYNTHGLU"/>
</dbReference>
<dbReference type="EC" id="6.1.1.17" evidence="3"/>
<evidence type="ECO:0000256" key="2">
    <source>
        <dbReference type="ARBA" id="ARBA00007894"/>
    </source>
</evidence>
<dbReference type="FunFam" id="3.40.50.620:FF:000045">
    <property type="entry name" value="Glutamate--tRNA ligase, mitochondrial"/>
    <property type="match status" value="1"/>
</dbReference>
<dbReference type="Proteomes" id="UP000726737">
    <property type="component" value="Unassembled WGS sequence"/>
</dbReference>
<evidence type="ECO:0000313" key="15">
    <source>
        <dbReference type="Proteomes" id="UP000726737"/>
    </source>
</evidence>
<dbReference type="CDD" id="cd00808">
    <property type="entry name" value="GluRS_core"/>
    <property type="match status" value="1"/>
</dbReference>
<dbReference type="NCBIfam" id="TIGR00464">
    <property type="entry name" value="gltX_bact"/>
    <property type="match status" value="1"/>
</dbReference>